<feature type="signal peptide" evidence="2">
    <location>
        <begin position="1"/>
        <end position="19"/>
    </location>
</feature>
<dbReference type="RefSeq" id="WP_048496405.1">
    <property type="nucleotide sequence ID" value="NZ_LFBU01000001.1"/>
</dbReference>
<dbReference type="OrthoDB" id="5566846at2"/>
<keyword evidence="4" id="KW-1185">Reference proteome</keyword>
<evidence type="ECO:0000256" key="2">
    <source>
        <dbReference type="SAM" id="SignalP"/>
    </source>
</evidence>
<feature type="coiled-coil region" evidence="1">
    <location>
        <begin position="151"/>
        <end position="204"/>
    </location>
</feature>
<dbReference type="Gene3D" id="1.20.5.1230">
    <property type="entry name" value="Apolipoprotein A-I"/>
    <property type="match status" value="1"/>
</dbReference>
<keyword evidence="1" id="KW-0175">Coiled coil</keyword>
<comment type="caution">
    <text evidence="3">The sequence shown here is derived from an EMBL/GenBank/DDBJ whole genome shotgun (WGS) entry which is preliminary data.</text>
</comment>
<protein>
    <recommendedName>
        <fullName evidence="5">Lipoprotein</fullName>
    </recommendedName>
</protein>
<evidence type="ECO:0000313" key="4">
    <source>
        <dbReference type="Proteomes" id="UP000036102"/>
    </source>
</evidence>
<feature type="coiled-coil region" evidence="1">
    <location>
        <begin position="238"/>
        <end position="284"/>
    </location>
</feature>
<dbReference type="Proteomes" id="UP000036102">
    <property type="component" value="Unassembled WGS sequence"/>
</dbReference>
<proteinExistence type="predicted"/>
<dbReference type="PROSITE" id="PS51257">
    <property type="entry name" value="PROKAR_LIPOPROTEIN"/>
    <property type="match status" value="1"/>
</dbReference>
<accession>A0A0J7M665</accession>
<dbReference type="EMBL" id="LFBU01000001">
    <property type="protein sequence ID" value="KMQ76440.1"/>
    <property type="molecule type" value="Genomic_DNA"/>
</dbReference>
<dbReference type="PATRIC" id="fig|1658765.3.peg.2673"/>
<reference evidence="3 4" key="1">
    <citation type="submission" date="2015-06" db="EMBL/GenBank/DDBJ databases">
        <title>Marinobacter subterrani, a genetically tractable neutrophilic iron-oxidizing strain isolated from the Soudan Iron Mine.</title>
        <authorList>
            <person name="Bonis B.M."/>
            <person name="Gralnick J.A."/>
        </authorList>
    </citation>
    <scope>NUCLEOTIDE SEQUENCE [LARGE SCALE GENOMIC DNA]</scope>
    <source>
        <strain evidence="3 4">JG233</strain>
    </source>
</reference>
<gene>
    <name evidence="3" type="ORF">Msub_12653</name>
</gene>
<dbReference type="STRING" id="1658765.Msub_12653"/>
<evidence type="ECO:0000256" key="1">
    <source>
        <dbReference type="SAM" id="Coils"/>
    </source>
</evidence>
<dbReference type="SUPFAM" id="SSF58113">
    <property type="entry name" value="Apolipoprotein A-I"/>
    <property type="match status" value="1"/>
</dbReference>
<evidence type="ECO:0000313" key="3">
    <source>
        <dbReference type="EMBL" id="KMQ76440.1"/>
    </source>
</evidence>
<name>A0A0J7M665_9GAMM</name>
<organism evidence="3 4">
    <name type="scientific">Marinobacter subterrani</name>
    <dbReference type="NCBI Taxonomy" id="1658765"/>
    <lineage>
        <taxon>Bacteria</taxon>
        <taxon>Pseudomonadati</taxon>
        <taxon>Pseudomonadota</taxon>
        <taxon>Gammaproteobacteria</taxon>
        <taxon>Pseudomonadales</taxon>
        <taxon>Marinobacteraceae</taxon>
        <taxon>Marinobacter</taxon>
    </lineage>
</organism>
<feature type="chain" id="PRO_5005291294" description="Lipoprotein" evidence="2">
    <location>
        <begin position="20"/>
        <end position="287"/>
    </location>
</feature>
<evidence type="ECO:0008006" key="5">
    <source>
        <dbReference type="Google" id="ProtNLM"/>
    </source>
</evidence>
<sequence length="287" mass="31868">MIRSCFQGLVAAFALLALAGCSNPESPQEVAAAFWQAMAENDAGDVAEYSTLADSAGFDGYKRSWTDAVPSFGRVIIEDREATIVTRLPAEAGTEGERLELITYLVRFDGHWLVDYDRTGEAILNPSPLRGIMGELTRLGQRLSDSLSSSSSELEQQMDQLAWELENYSEELGQKAQSAMDEFAQKLQEAMRELEQSVEDALKDEKAPPPEDRVILEQAARNLSKQAEKLGEPTMESLANASRTVAQTGDRLARLSDETLDRYRQQWELKLAEMRADAQAFLAQLKP</sequence>
<dbReference type="AlphaFoldDB" id="A0A0J7M665"/>
<keyword evidence="2" id="KW-0732">Signal</keyword>